<dbReference type="PANTHER" id="PTHR40448:SF1">
    <property type="entry name" value="TWO-COMPONENT SENSOR HISTIDINE KINASE"/>
    <property type="match status" value="1"/>
</dbReference>
<dbReference type="AlphaFoldDB" id="A0A0M6WTD7"/>
<evidence type="ECO:0000313" key="3">
    <source>
        <dbReference type="EMBL" id="CRL39940.1"/>
    </source>
</evidence>
<dbReference type="Proteomes" id="UP000049828">
    <property type="component" value="Unassembled WGS sequence"/>
</dbReference>
<feature type="transmembrane region" description="Helical" evidence="1">
    <location>
        <begin position="89"/>
        <end position="110"/>
    </location>
</feature>
<keyword evidence="1" id="KW-1133">Transmembrane helix</keyword>
<dbReference type="GO" id="GO:0042802">
    <property type="term" value="F:identical protein binding"/>
    <property type="evidence" value="ECO:0007669"/>
    <property type="project" value="TreeGrafter"/>
</dbReference>
<dbReference type="SUPFAM" id="SSF55874">
    <property type="entry name" value="ATPase domain of HSP90 chaperone/DNA topoisomerase II/histidine kinase"/>
    <property type="match status" value="1"/>
</dbReference>
<feature type="transmembrane region" description="Helical" evidence="1">
    <location>
        <begin position="153"/>
        <end position="172"/>
    </location>
</feature>
<sequence>MAGINILIQIFTSFMSCLIIKSFLDALFIRRTIKNKTIFLWIFYFLLSLYCENNNNITLPKLFLSAAGVLVICLIAYDGKLHKKIAMVFLYHFIWIAIEMLLGYTIMSIVKGNDYANFELLCSIICKIIMLALVKIIPLVIDPSIECDMPSKYCFMLTVLPVISTVVVYNIFLITSRIDRLELIAFSTVSSTLILALNLLVYDIYIKLLEQTEIRRENAIYEKQISLFQEQIYVKETAMLNDKMVRDKFYHQLSFIKELVYQRELSQLNEFIDGIMQNKKIEKDGPANSGNVLLDYIVNNKCEIAVKQGIECTVKIEVPYKFPFSDGDIFIILGNALDNAIEGALKCVSRRYIHIKIIYRKENLFIKISNSFDGKVKKDRHGHLISMKSDLTRYGLGLALIEKSVNKYNGLLNFDIDEENFTLTVLLYS</sequence>
<dbReference type="OrthoDB" id="9156435at2"/>
<dbReference type="PANTHER" id="PTHR40448">
    <property type="entry name" value="TWO-COMPONENT SENSOR HISTIDINE KINASE"/>
    <property type="match status" value="1"/>
</dbReference>
<dbReference type="Pfam" id="PF14501">
    <property type="entry name" value="HATPase_c_5"/>
    <property type="match status" value="1"/>
</dbReference>
<feature type="transmembrane region" description="Helical" evidence="1">
    <location>
        <begin position="6"/>
        <end position="24"/>
    </location>
</feature>
<feature type="transmembrane region" description="Helical" evidence="1">
    <location>
        <begin position="36"/>
        <end position="51"/>
    </location>
</feature>
<proteinExistence type="predicted"/>
<organism evidence="3 4">
    <name type="scientific">Roseburia inulinivorans</name>
    <dbReference type="NCBI Taxonomy" id="360807"/>
    <lineage>
        <taxon>Bacteria</taxon>
        <taxon>Bacillati</taxon>
        <taxon>Bacillota</taxon>
        <taxon>Clostridia</taxon>
        <taxon>Lachnospirales</taxon>
        <taxon>Lachnospiraceae</taxon>
        <taxon>Roseburia</taxon>
    </lineage>
</organism>
<reference evidence="4" key="1">
    <citation type="submission" date="2015-05" db="EMBL/GenBank/DDBJ databases">
        <authorList>
            <consortium name="Pathogen Informatics"/>
        </authorList>
    </citation>
    <scope>NUCLEOTIDE SEQUENCE [LARGE SCALE GENOMIC DNA]</scope>
    <source>
        <strain evidence="4">L1-83</strain>
    </source>
</reference>
<accession>A0A0M6WTD7</accession>
<evidence type="ECO:0000256" key="1">
    <source>
        <dbReference type="SAM" id="Phobius"/>
    </source>
</evidence>
<feature type="transmembrane region" description="Helical" evidence="1">
    <location>
        <begin position="116"/>
        <end position="141"/>
    </location>
</feature>
<gene>
    <name evidence="3" type="ORF">RIL183_04521</name>
</gene>
<protein>
    <recommendedName>
        <fullName evidence="2">Sensor histidine kinase NatK-like C-terminal domain-containing protein</fullName>
    </recommendedName>
</protein>
<evidence type="ECO:0000313" key="4">
    <source>
        <dbReference type="Proteomes" id="UP000049828"/>
    </source>
</evidence>
<dbReference type="CDD" id="cd16935">
    <property type="entry name" value="HATPase_AgrC-ComD-like"/>
    <property type="match status" value="1"/>
</dbReference>
<feature type="transmembrane region" description="Helical" evidence="1">
    <location>
        <begin position="184"/>
        <end position="206"/>
    </location>
</feature>
<keyword evidence="4" id="KW-1185">Reference proteome</keyword>
<evidence type="ECO:0000259" key="2">
    <source>
        <dbReference type="Pfam" id="PF14501"/>
    </source>
</evidence>
<keyword evidence="1" id="KW-0472">Membrane</keyword>
<name>A0A0M6WTD7_9FIRM</name>
<dbReference type="InterPro" id="IPR032834">
    <property type="entry name" value="NatK-like_C"/>
</dbReference>
<feature type="transmembrane region" description="Helical" evidence="1">
    <location>
        <begin position="57"/>
        <end position="77"/>
    </location>
</feature>
<dbReference type="Gene3D" id="3.30.565.10">
    <property type="entry name" value="Histidine kinase-like ATPase, C-terminal domain"/>
    <property type="match status" value="1"/>
</dbReference>
<dbReference type="RefSeq" id="WP_055039886.1">
    <property type="nucleotide sequence ID" value="NZ_CVRS01000080.1"/>
</dbReference>
<keyword evidence="1" id="KW-0812">Transmembrane</keyword>
<dbReference type="EMBL" id="CVRS01000080">
    <property type="protein sequence ID" value="CRL39940.1"/>
    <property type="molecule type" value="Genomic_DNA"/>
</dbReference>
<feature type="domain" description="Sensor histidine kinase NatK-like C-terminal" evidence="2">
    <location>
        <begin position="328"/>
        <end position="427"/>
    </location>
</feature>
<dbReference type="InterPro" id="IPR036890">
    <property type="entry name" value="HATPase_C_sf"/>
</dbReference>